<proteinExistence type="predicted"/>
<protein>
    <submittedName>
        <fullName evidence="1">Uncharacterized protein</fullName>
    </submittedName>
</protein>
<dbReference type="Proteomes" id="UP000095038">
    <property type="component" value="Unassembled WGS sequence"/>
</dbReference>
<organism evidence="1 2">
    <name type="scientific">Ascoidea rubescens DSM 1968</name>
    <dbReference type="NCBI Taxonomy" id="1344418"/>
    <lineage>
        <taxon>Eukaryota</taxon>
        <taxon>Fungi</taxon>
        <taxon>Dikarya</taxon>
        <taxon>Ascomycota</taxon>
        <taxon>Saccharomycotina</taxon>
        <taxon>Saccharomycetes</taxon>
        <taxon>Ascoideaceae</taxon>
        <taxon>Ascoidea</taxon>
    </lineage>
</organism>
<dbReference type="InParanoid" id="A0A1D2V8N4"/>
<sequence>TPITNKATAYSNILTKFENGSDLRANKRKNISTTIIIIPPYKGKLSKTFEEVEDPISLAQFFAIRAGSANEYKIKMNYFGKY</sequence>
<dbReference type="GeneID" id="30964656"/>
<reference evidence="2" key="1">
    <citation type="submission" date="2016-05" db="EMBL/GenBank/DDBJ databases">
        <title>Comparative genomics of biotechnologically important yeasts.</title>
        <authorList>
            <consortium name="DOE Joint Genome Institute"/>
            <person name="Riley R."/>
            <person name="Haridas S."/>
            <person name="Wolfe K.H."/>
            <person name="Lopes M.R."/>
            <person name="Hittinger C.T."/>
            <person name="Goker M."/>
            <person name="Salamov A."/>
            <person name="Wisecaver J."/>
            <person name="Long T.M."/>
            <person name="Aerts A.L."/>
            <person name="Barry K."/>
            <person name="Choi C."/>
            <person name="Clum A."/>
            <person name="Coughlan A.Y."/>
            <person name="Deshpande S."/>
            <person name="Douglass A.P."/>
            <person name="Hanson S.J."/>
            <person name="Klenk H.-P."/>
            <person name="Labutti K."/>
            <person name="Lapidus A."/>
            <person name="Lindquist E."/>
            <person name="Lipzen A."/>
            <person name="Meier-Kolthoff J.P."/>
            <person name="Ohm R.A."/>
            <person name="Otillar R.P."/>
            <person name="Pangilinan J."/>
            <person name="Peng Y."/>
            <person name="Rokas A."/>
            <person name="Rosa C.A."/>
            <person name="Scheuner C."/>
            <person name="Sibirny A.A."/>
            <person name="Slot J.C."/>
            <person name="Stielow J.B."/>
            <person name="Sun H."/>
            <person name="Kurtzman C.P."/>
            <person name="Blackwell M."/>
            <person name="Grigoriev I.V."/>
            <person name="Jeffries T.W."/>
        </authorList>
    </citation>
    <scope>NUCLEOTIDE SEQUENCE [LARGE SCALE GENOMIC DNA]</scope>
    <source>
        <strain evidence="2">DSM 1968</strain>
    </source>
</reference>
<gene>
    <name evidence="1" type="ORF">ASCRUDRAFT_40357</name>
</gene>
<evidence type="ECO:0000313" key="2">
    <source>
        <dbReference type="Proteomes" id="UP000095038"/>
    </source>
</evidence>
<evidence type="ECO:0000313" key="1">
    <source>
        <dbReference type="EMBL" id="ODV57803.1"/>
    </source>
</evidence>
<name>A0A1D2V8N4_9ASCO</name>
<accession>A0A1D2V8N4</accession>
<feature type="non-terminal residue" evidence="1">
    <location>
        <position position="1"/>
    </location>
</feature>
<dbReference type="EMBL" id="KV454519">
    <property type="protein sequence ID" value="ODV57803.1"/>
    <property type="molecule type" value="Genomic_DNA"/>
</dbReference>
<keyword evidence="2" id="KW-1185">Reference proteome</keyword>
<dbReference type="AlphaFoldDB" id="A0A1D2V8N4"/>
<dbReference type="RefSeq" id="XP_020044110.1">
    <property type="nucleotide sequence ID" value="XM_020191020.1"/>
</dbReference>